<organism evidence="2 3">
    <name type="scientific">Pseudomonas piscis</name>
    <dbReference type="NCBI Taxonomy" id="2614538"/>
    <lineage>
        <taxon>Bacteria</taxon>
        <taxon>Pseudomonadati</taxon>
        <taxon>Pseudomonadota</taxon>
        <taxon>Gammaproteobacteria</taxon>
        <taxon>Pseudomonadales</taxon>
        <taxon>Pseudomonadaceae</taxon>
        <taxon>Pseudomonas</taxon>
    </lineage>
</organism>
<accession>A0A7X1PTT1</accession>
<proteinExistence type="predicted"/>
<evidence type="ECO:0000313" key="2">
    <source>
        <dbReference type="EMBL" id="MQA57085.1"/>
    </source>
</evidence>
<dbReference type="Proteomes" id="UP000486534">
    <property type="component" value="Unassembled WGS sequence"/>
</dbReference>
<comment type="caution">
    <text evidence="2">The sequence shown here is derived from an EMBL/GenBank/DDBJ whole genome shotgun (WGS) entry which is preliminary data.</text>
</comment>
<evidence type="ECO:0000313" key="3">
    <source>
        <dbReference type="Proteomes" id="UP000486534"/>
    </source>
</evidence>
<gene>
    <name evidence="1" type="ORF">GDH07_02770</name>
    <name evidence="2" type="ORF">GDH07_27555</name>
</gene>
<evidence type="ECO:0000313" key="1">
    <source>
        <dbReference type="EMBL" id="MQA52243.1"/>
    </source>
</evidence>
<dbReference type="AlphaFoldDB" id="A0A7X1PTT1"/>
<name>A0A7X1PTT1_9PSED</name>
<sequence length="109" mass="12031">MCKFHPFQVWQAAGLSLGSPLPHAVGNHYPASSLPAAMALQFSCRTARAPGNPLRKSLAARPEHAPLRGAIAHACPQKRRQMHHKEPTQTIKCVKFYTNASFLYVRSTL</sequence>
<protein>
    <submittedName>
        <fullName evidence="2">Uncharacterized protein</fullName>
    </submittedName>
</protein>
<dbReference type="EMBL" id="WHUV01000001">
    <property type="protein sequence ID" value="MQA52243.1"/>
    <property type="molecule type" value="Genomic_DNA"/>
</dbReference>
<reference evidence="2 3" key="1">
    <citation type="submission" date="2019-10" db="EMBL/GenBank/DDBJ databases">
        <title>Pseudomonas dajingensis sp. nov., isolated from the profound head ulcers of farmed Murray cod (Maccullochella peelii peelii).</title>
        <authorList>
            <person name="Liu Y."/>
        </authorList>
    </citation>
    <scope>NUCLEOTIDE SEQUENCE [LARGE SCALE GENOMIC DNA]</scope>
    <source>
        <strain evidence="2 3">MC042</strain>
    </source>
</reference>
<dbReference type="EMBL" id="WHUV01000006">
    <property type="protein sequence ID" value="MQA57085.1"/>
    <property type="molecule type" value="Genomic_DNA"/>
</dbReference>